<dbReference type="EMBL" id="VSRR010019836">
    <property type="protein sequence ID" value="MPC62587.1"/>
    <property type="molecule type" value="Genomic_DNA"/>
</dbReference>
<evidence type="ECO:0000313" key="3">
    <source>
        <dbReference type="Proteomes" id="UP000324222"/>
    </source>
</evidence>
<evidence type="ECO:0000256" key="1">
    <source>
        <dbReference type="SAM" id="MobiDB-lite"/>
    </source>
</evidence>
<reference evidence="2 3" key="1">
    <citation type="submission" date="2019-05" db="EMBL/GenBank/DDBJ databases">
        <title>Another draft genome of Portunus trituberculatus and its Hox gene families provides insights of decapod evolution.</title>
        <authorList>
            <person name="Jeong J.-H."/>
            <person name="Song I."/>
            <person name="Kim S."/>
            <person name="Choi T."/>
            <person name="Kim D."/>
            <person name="Ryu S."/>
            <person name="Kim W."/>
        </authorList>
    </citation>
    <scope>NUCLEOTIDE SEQUENCE [LARGE SCALE GENOMIC DNA]</scope>
    <source>
        <tissue evidence="2">Muscle</tissue>
    </source>
</reference>
<accession>A0A5B7GZS8</accession>
<feature type="region of interest" description="Disordered" evidence="1">
    <location>
        <begin position="1"/>
        <end position="28"/>
    </location>
</feature>
<name>A0A5B7GZS8_PORTR</name>
<dbReference type="AlphaFoldDB" id="A0A5B7GZS8"/>
<gene>
    <name evidence="2" type="ORF">E2C01_056673</name>
</gene>
<proteinExistence type="predicted"/>
<feature type="compositionally biased region" description="Low complexity" evidence="1">
    <location>
        <begin position="1"/>
        <end position="11"/>
    </location>
</feature>
<organism evidence="2 3">
    <name type="scientific">Portunus trituberculatus</name>
    <name type="common">Swimming crab</name>
    <name type="synonym">Neptunus trituberculatus</name>
    <dbReference type="NCBI Taxonomy" id="210409"/>
    <lineage>
        <taxon>Eukaryota</taxon>
        <taxon>Metazoa</taxon>
        <taxon>Ecdysozoa</taxon>
        <taxon>Arthropoda</taxon>
        <taxon>Crustacea</taxon>
        <taxon>Multicrustacea</taxon>
        <taxon>Malacostraca</taxon>
        <taxon>Eumalacostraca</taxon>
        <taxon>Eucarida</taxon>
        <taxon>Decapoda</taxon>
        <taxon>Pleocyemata</taxon>
        <taxon>Brachyura</taxon>
        <taxon>Eubrachyura</taxon>
        <taxon>Portunoidea</taxon>
        <taxon>Portunidae</taxon>
        <taxon>Portuninae</taxon>
        <taxon>Portunus</taxon>
    </lineage>
</organism>
<dbReference type="Proteomes" id="UP000324222">
    <property type="component" value="Unassembled WGS sequence"/>
</dbReference>
<protein>
    <submittedName>
        <fullName evidence="2">Uncharacterized protein</fullName>
    </submittedName>
</protein>
<evidence type="ECO:0000313" key="2">
    <source>
        <dbReference type="EMBL" id="MPC62587.1"/>
    </source>
</evidence>
<comment type="caution">
    <text evidence="2">The sequence shown here is derived from an EMBL/GenBank/DDBJ whole genome shotgun (WGS) entry which is preliminary data.</text>
</comment>
<sequence>MSEVAGGLVPRGAPPGAGPPGGKTVTRAEHLPLYPFKPAFIDERFGRFMRGCLSNGRTLKSNDFLIRQYISGQSQGSGGSPGTAAAD</sequence>
<keyword evidence="3" id="KW-1185">Reference proteome</keyword>